<sequence length="224" mass="25067">MAAATVFSPPSSLGDYSAQHFQSLPLLEVAKDNFLVKANGEEVIKNIIKDFVVKAGMDRTFGVAMIHRHFDLEDNEKMVDYQGTSTPWLETIPGMKSPQAAIWAFDKDGVLRPTEFYYSERKDAPLSKKALEFIGEFKALLDKLNLTGLLGLSRYPGDDFQGSCEVTHSRANINLKPEDYPANLVHIPTIWFFSEPLWKRGCRCTCNANGDNHPHGYHTITVSG</sequence>
<proteinExistence type="predicted"/>
<organism evidence="1 2">
    <name type="scientific">Colletotrichum tanaceti</name>
    <dbReference type="NCBI Taxonomy" id="1306861"/>
    <lineage>
        <taxon>Eukaryota</taxon>
        <taxon>Fungi</taxon>
        <taxon>Dikarya</taxon>
        <taxon>Ascomycota</taxon>
        <taxon>Pezizomycotina</taxon>
        <taxon>Sordariomycetes</taxon>
        <taxon>Hypocreomycetidae</taxon>
        <taxon>Glomerellales</taxon>
        <taxon>Glomerellaceae</taxon>
        <taxon>Colletotrichum</taxon>
        <taxon>Colletotrichum destructivum species complex</taxon>
    </lineage>
</organism>
<comment type="caution">
    <text evidence="1">The sequence shown here is derived from an EMBL/GenBank/DDBJ whole genome shotgun (WGS) entry which is preliminary data.</text>
</comment>
<evidence type="ECO:0000313" key="1">
    <source>
        <dbReference type="EMBL" id="TKW51985.1"/>
    </source>
</evidence>
<name>A0A4U6X982_9PEZI</name>
<protein>
    <submittedName>
        <fullName evidence="1">Uncharacterized protein</fullName>
    </submittedName>
</protein>
<evidence type="ECO:0000313" key="2">
    <source>
        <dbReference type="Proteomes" id="UP000310108"/>
    </source>
</evidence>
<keyword evidence="2" id="KW-1185">Reference proteome</keyword>
<accession>A0A4U6X982</accession>
<dbReference type="Proteomes" id="UP000310108">
    <property type="component" value="Unassembled WGS sequence"/>
</dbReference>
<reference evidence="1 2" key="1">
    <citation type="journal article" date="2019" name="PLoS ONE">
        <title>Comparative genome analysis indicates high evolutionary potential of pathogenicity genes in Colletotrichum tanaceti.</title>
        <authorList>
            <person name="Lelwala R.V."/>
            <person name="Korhonen P.K."/>
            <person name="Young N.D."/>
            <person name="Scott J.B."/>
            <person name="Ades P.A."/>
            <person name="Gasser R.B."/>
            <person name="Taylor P.W.J."/>
        </authorList>
    </citation>
    <scope>NUCLEOTIDE SEQUENCE [LARGE SCALE GENOMIC DNA]</scope>
    <source>
        <strain evidence="1">BRIP57314</strain>
    </source>
</reference>
<dbReference type="AlphaFoldDB" id="A0A4U6X982"/>
<dbReference type="EMBL" id="PJEX01000269">
    <property type="protein sequence ID" value="TKW51985.1"/>
    <property type="molecule type" value="Genomic_DNA"/>
</dbReference>
<dbReference type="OrthoDB" id="2322999at2759"/>
<dbReference type="STRING" id="1306861.A0A4U6X982"/>
<gene>
    <name evidence="1" type="ORF">CTA1_11019</name>
</gene>